<feature type="compositionally biased region" description="Basic and acidic residues" evidence="5">
    <location>
        <begin position="250"/>
        <end position="260"/>
    </location>
</feature>
<comment type="subcellular location">
    <subcellularLocation>
        <location evidence="1">Nucleus</location>
    </subcellularLocation>
</comment>
<dbReference type="Pfam" id="PF23467">
    <property type="entry name" value="WWE_5"/>
    <property type="match status" value="1"/>
</dbReference>
<evidence type="ECO:0000256" key="1">
    <source>
        <dbReference type="ARBA" id="ARBA00004123"/>
    </source>
</evidence>
<evidence type="ECO:0000256" key="5">
    <source>
        <dbReference type="SAM" id="MobiDB-lite"/>
    </source>
</evidence>
<feature type="region of interest" description="Disordered" evidence="5">
    <location>
        <begin position="250"/>
        <end position="274"/>
    </location>
</feature>
<dbReference type="InterPro" id="IPR012317">
    <property type="entry name" value="Poly(ADP-ribose)pol_cat_dom"/>
</dbReference>
<evidence type="ECO:0000259" key="7">
    <source>
        <dbReference type="PROSITE" id="PS51879"/>
    </source>
</evidence>
<dbReference type="InterPro" id="IPR044964">
    <property type="entry name" value="RCD1/SRO1-5"/>
</dbReference>
<evidence type="ECO:0008006" key="10">
    <source>
        <dbReference type="Google" id="ProtNLM"/>
    </source>
</evidence>
<dbReference type="Pfam" id="PF12174">
    <property type="entry name" value="RST"/>
    <property type="match status" value="1"/>
</dbReference>
<keyword evidence="3" id="KW-0346">Stress response</keyword>
<accession>A0AAV8U3M7</accession>
<dbReference type="PANTHER" id="PTHR32263:SF5">
    <property type="entry name" value="INACTIVE POLY [ADP-RIBOSE] POLYMERASE SRO1-RELATED"/>
    <property type="match status" value="1"/>
</dbReference>
<organism evidence="8 9">
    <name type="scientific">Erythroxylum novogranatense</name>
    <dbReference type="NCBI Taxonomy" id="1862640"/>
    <lineage>
        <taxon>Eukaryota</taxon>
        <taxon>Viridiplantae</taxon>
        <taxon>Streptophyta</taxon>
        <taxon>Embryophyta</taxon>
        <taxon>Tracheophyta</taxon>
        <taxon>Spermatophyta</taxon>
        <taxon>Magnoliopsida</taxon>
        <taxon>eudicotyledons</taxon>
        <taxon>Gunneridae</taxon>
        <taxon>Pentapetalae</taxon>
        <taxon>rosids</taxon>
        <taxon>fabids</taxon>
        <taxon>Malpighiales</taxon>
        <taxon>Erythroxylaceae</taxon>
        <taxon>Erythroxylum</taxon>
    </lineage>
</organism>
<evidence type="ECO:0000256" key="3">
    <source>
        <dbReference type="ARBA" id="ARBA00023016"/>
    </source>
</evidence>
<protein>
    <recommendedName>
        <fullName evidence="10">PARP</fullName>
    </recommendedName>
</protein>
<dbReference type="PROSITE" id="PS51879">
    <property type="entry name" value="RST"/>
    <property type="match status" value="1"/>
</dbReference>
<dbReference type="Gene3D" id="3.90.228.10">
    <property type="match status" value="1"/>
</dbReference>
<dbReference type="PANTHER" id="PTHR32263">
    <property type="entry name" value="INACTIVE POLY [ADP-RIBOSE] POLYMERASE SRO4-RELATED"/>
    <property type="match status" value="1"/>
</dbReference>
<feature type="domain" description="RST" evidence="7">
    <location>
        <begin position="539"/>
        <end position="610"/>
    </location>
</feature>
<keyword evidence="4" id="KW-0539">Nucleus</keyword>
<keyword evidence="9" id="KW-1185">Reference proteome</keyword>
<evidence type="ECO:0000256" key="4">
    <source>
        <dbReference type="ARBA" id="ARBA00023242"/>
    </source>
</evidence>
<gene>
    <name evidence="8" type="ORF">K2173_009322</name>
</gene>
<dbReference type="AlphaFoldDB" id="A0AAV8U3M7"/>
<evidence type="ECO:0000313" key="9">
    <source>
        <dbReference type="Proteomes" id="UP001159364"/>
    </source>
</evidence>
<dbReference type="PROSITE" id="PS51059">
    <property type="entry name" value="PARP_CATALYTIC"/>
    <property type="match status" value="1"/>
</dbReference>
<dbReference type="EMBL" id="JAIWQS010000001">
    <property type="protein sequence ID" value="KAJ8773891.1"/>
    <property type="molecule type" value="Genomic_DNA"/>
</dbReference>
<dbReference type="Proteomes" id="UP001159364">
    <property type="component" value="Linkage Group LG01"/>
</dbReference>
<evidence type="ECO:0000259" key="6">
    <source>
        <dbReference type="PROSITE" id="PS51059"/>
    </source>
</evidence>
<name>A0AAV8U3M7_9ROSI</name>
<dbReference type="SUPFAM" id="SSF56399">
    <property type="entry name" value="ADP-ribosylation"/>
    <property type="match status" value="1"/>
</dbReference>
<evidence type="ECO:0000256" key="2">
    <source>
        <dbReference type="ARBA" id="ARBA00022473"/>
    </source>
</evidence>
<dbReference type="GO" id="GO:0005634">
    <property type="term" value="C:nucleus"/>
    <property type="evidence" value="ECO:0007669"/>
    <property type="project" value="UniProtKB-SubCell"/>
</dbReference>
<dbReference type="InterPro" id="IPR022003">
    <property type="entry name" value="RST"/>
</dbReference>
<dbReference type="GO" id="GO:0003950">
    <property type="term" value="F:NAD+ poly-ADP-ribosyltransferase activity"/>
    <property type="evidence" value="ECO:0007669"/>
    <property type="project" value="InterPro"/>
</dbReference>
<comment type="caution">
    <text evidence="8">The sequence shown here is derived from an EMBL/GenBank/DDBJ whole genome shotgun (WGS) entry which is preliminary data.</text>
</comment>
<reference evidence="8 9" key="1">
    <citation type="submission" date="2021-09" db="EMBL/GenBank/DDBJ databases">
        <title>Genomic insights and catalytic innovation underlie evolution of tropane alkaloids biosynthesis.</title>
        <authorList>
            <person name="Wang Y.-J."/>
            <person name="Tian T."/>
            <person name="Huang J.-P."/>
            <person name="Huang S.-X."/>
        </authorList>
    </citation>
    <scope>NUCLEOTIDE SEQUENCE [LARGE SCALE GENOMIC DNA]</scope>
    <source>
        <strain evidence="8">KIB-2018</strain>
        <tissue evidence="8">Leaf</tissue>
    </source>
</reference>
<proteinExistence type="predicted"/>
<sequence>MEAKIAKVLDSSLKVIPSLKRKRVARHAAYFARAPHLVSPEWPTVKSSMLKLAKRRKVDASRSGPQSCQYHLKRSLLRCYSNFMKTGMPQRLMFYQNGEWSDSSQDLLDLVWNEFKVKKGVVEAELKGGHCILDFVHMLRVNMRTGSHQPMAWIDDAGSCFFPDIYIDDDESYEYCQHVCGKNQGIIFKEPYGPHEIKLQFDIDINGVEQAKLKDCSEESLGLVTQIQIAEKPARESCTVEHSCNKRFGEKADEAKKENQQTKMSSVNEAESDHEKLNADTVRQMFLMGMSPFGGADIVDVHPCFGILMQARLELFEKQIDLVKRFRGDANVRYAWLASSKDALPTVLQYGLGHCSPSAAKSNIAVHLSAANYCHTSANCCDFDKNGVRHIVLCRVILGNMEILHPGTRQYQPSCEDFDSGVDNLQNPRHYIVWNMNMNTCIYPEFVVSFKRRSTAGLDARSDSNCAVSDITTCTLGAQGSFRKESTGLDLNLQTGSTAADLNLPVESIAAYMPSKSRAALESGISQGKAQSLGSSNTRTPKSPWMPFPMLFAAISNKVSSGDMERITNHYEQFRAKKIRREEFVKRLRSIVGDGLLKSTITSLQCKVSSPQRSSTHASKRMCRHEAVNISLVFDDIVLFCRGLQAFL</sequence>
<feature type="domain" description="PARP catalytic" evidence="6">
    <location>
        <begin position="253"/>
        <end position="471"/>
    </location>
</feature>
<dbReference type="InterPro" id="IPR057823">
    <property type="entry name" value="WWE_RCD1"/>
</dbReference>
<keyword evidence="2" id="KW-0217">Developmental protein</keyword>
<evidence type="ECO:0000313" key="8">
    <source>
        <dbReference type="EMBL" id="KAJ8773891.1"/>
    </source>
</evidence>